<dbReference type="GO" id="GO:0006935">
    <property type="term" value="P:chemotaxis"/>
    <property type="evidence" value="ECO:0007669"/>
    <property type="project" value="InterPro"/>
</dbReference>
<evidence type="ECO:0000256" key="9">
    <source>
        <dbReference type="SAM" id="Phobius"/>
    </source>
</evidence>
<evidence type="ECO:0000256" key="8">
    <source>
        <dbReference type="ARBA" id="ARBA00023136"/>
    </source>
</evidence>
<evidence type="ECO:0000259" key="10">
    <source>
        <dbReference type="Pfam" id="PF01618"/>
    </source>
</evidence>
<dbReference type="PANTHER" id="PTHR30433:SF2">
    <property type="entry name" value="MOTILITY PROTEIN A"/>
    <property type="match status" value="1"/>
</dbReference>
<keyword evidence="5 9" id="KW-0812">Transmembrane</keyword>
<dbReference type="OrthoDB" id="9806929at2"/>
<proteinExistence type="inferred from homology"/>
<feature type="transmembrane region" description="Helical" evidence="9">
    <location>
        <begin position="145"/>
        <end position="166"/>
    </location>
</feature>
<name>A0A2T1KJ38_9GAMM</name>
<comment type="similarity">
    <text evidence="2">Belongs to the MotA family.</text>
</comment>
<protein>
    <submittedName>
        <fullName evidence="11">Flagellar motor protein PomA</fullName>
    </submittedName>
</protein>
<dbReference type="Proteomes" id="UP000238385">
    <property type="component" value="Unassembled WGS sequence"/>
</dbReference>
<keyword evidence="8 9" id="KW-0472">Membrane</keyword>
<reference evidence="11 12" key="1">
    <citation type="submission" date="2018-03" db="EMBL/GenBank/DDBJ databases">
        <title>Marinobacter brunus sp. nov., a marine bacterium of Gamma-proteobacteria isolated from the surface seawater of the South China Sea.</title>
        <authorList>
            <person name="Cheng H."/>
            <person name="Wu Y.-H."/>
            <person name="Xamxidin M."/>
            <person name="Xu X.-W."/>
        </authorList>
    </citation>
    <scope>NUCLEOTIDE SEQUENCE [LARGE SCALE GENOMIC DNA]</scope>
    <source>
        <strain evidence="11 12">JCM 30472</strain>
    </source>
</reference>
<dbReference type="InterPro" id="IPR047055">
    <property type="entry name" value="MotA-like"/>
</dbReference>
<dbReference type="InterPro" id="IPR002898">
    <property type="entry name" value="MotA_ExbB_proton_chnl"/>
</dbReference>
<evidence type="ECO:0000313" key="12">
    <source>
        <dbReference type="Proteomes" id="UP000238385"/>
    </source>
</evidence>
<accession>A0A2T1KJ38</accession>
<evidence type="ECO:0000256" key="2">
    <source>
        <dbReference type="ARBA" id="ARBA00008038"/>
    </source>
</evidence>
<keyword evidence="7 9" id="KW-1133">Transmembrane helix</keyword>
<dbReference type="Pfam" id="PF01618">
    <property type="entry name" value="MotA_ExbB"/>
    <property type="match status" value="1"/>
</dbReference>
<evidence type="ECO:0000256" key="1">
    <source>
        <dbReference type="ARBA" id="ARBA00004651"/>
    </source>
</evidence>
<feature type="transmembrane region" description="Helical" evidence="9">
    <location>
        <begin position="178"/>
        <end position="198"/>
    </location>
</feature>
<evidence type="ECO:0000256" key="5">
    <source>
        <dbReference type="ARBA" id="ARBA00022692"/>
    </source>
</evidence>
<evidence type="ECO:0000256" key="3">
    <source>
        <dbReference type="ARBA" id="ARBA00022448"/>
    </source>
</evidence>
<dbReference type="NCBIfam" id="NF006527">
    <property type="entry name" value="PRK08990.1"/>
    <property type="match status" value="1"/>
</dbReference>
<feature type="transmembrane region" description="Helical" evidence="9">
    <location>
        <begin position="29"/>
        <end position="50"/>
    </location>
</feature>
<evidence type="ECO:0000256" key="6">
    <source>
        <dbReference type="ARBA" id="ARBA00022779"/>
    </source>
</evidence>
<sequence length="260" mass="27638">MDFATLIGLVGALMLIASAVILGTSPVVFLNSASLLIVVGGSLLVVLAKFSISQFLDAFKVAARAFKFKLPETQASIEELVEIAQVARKEGVLGLENRELSSPFLAKGIQMLVDGQTADTIKQLLSKERLMTLDHNRSGAKVFNALADVAPAMGMIGTLIGLVQMLSNMEDPKSIGPAMAVALLTTLYGAMIATMIATPIADKLSLRMTEEARMQSLYIDALVAIQEGTNPRIIEQLLSSYLSPKERAKNGEATAEAEAG</sequence>
<keyword evidence="11" id="KW-0966">Cell projection</keyword>
<evidence type="ECO:0000313" key="11">
    <source>
        <dbReference type="EMBL" id="PSF10197.1"/>
    </source>
</evidence>
<dbReference type="RefSeq" id="WP_106669984.1">
    <property type="nucleotide sequence ID" value="NZ_BMFE01000001.1"/>
</dbReference>
<dbReference type="PROSITE" id="PS01307">
    <property type="entry name" value="MOTA"/>
    <property type="match status" value="1"/>
</dbReference>
<evidence type="ECO:0000256" key="4">
    <source>
        <dbReference type="ARBA" id="ARBA00022475"/>
    </source>
</evidence>
<comment type="subcellular location">
    <subcellularLocation>
        <location evidence="1">Cell membrane</location>
        <topology evidence="1">Multi-pass membrane protein</topology>
    </subcellularLocation>
</comment>
<dbReference type="GO" id="GO:0005886">
    <property type="term" value="C:plasma membrane"/>
    <property type="evidence" value="ECO:0007669"/>
    <property type="project" value="UniProtKB-SubCell"/>
</dbReference>
<comment type="caution">
    <text evidence="11">The sequence shown here is derived from an EMBL/GenBank/DDBJ whole genome shotgun (WGS) entry which is preliminary data.</text>
</comment>
<gene>
    <name evidence="11" type="ORF">C7H08_01465</name>
</gene>
<dbReference type="AlphaFoldDB" id="A0A2T1KJ38"/>
<keyword evidence="11" id="KW-0282">Flagellum</keyword>
<keyword evidence="12" id="KW-1185">Reference proteome</keyword>
<dbReference type="InterPro" id="IPR000540">
    <property type="entry name" value="Flag_MotA_CS"/>
</dbReference>
<organism evidence="11 12">
    <name type="scientific">Marinobacter halophilus</name>
    <dbReference type="NCBI Taxonomy" id="1323740"/>
    <lineage>
        <taxon>Bacteria</taxon>
        <taxon>Pseudomonadati</taxon>
        <taxon>Pseudomonadota</taxon>
        <taxon>Gammaproteobacteria</taxon>
        <taxon>Pseudomonadales</taxon>
        <taxon>Marinobacteraceae</taxon>
        <taxon>Marinobacter</taxon>
    </lineage>
</organism>
<keyword evidence="3" id="KW-0813">Transport</keyword>
<dbReference type="PANTHER" id="PTHR30433">
    <property type="entry name" value="CHEMOTAXIS PROTEIN MOTA"/>
    <property type="match status" value="1"/>
</dbReference>
<keyword evidence="11" id="KW-0969">Cilium</keyword>
<evidence type="ECO:0000256" key="7">
    <source>
        <dbReference type="ARBA" id="ARBA00022989"/>
    </source>
</evidence>
<dbReference type="GO" id="GO:0071978">
    <property type="term" value="P:bacterial-type flagellum-dependent swarming motility"/>
    <property type="evidence" value="ECO:0007669"/>
    <property type="project" value="InterPro"/>
</dbReference>
<keyword evidence="6" id="KW-0283">Flagellar rotation</keyword>
<feature type="domain" description="MotA/TolQ/ExbB proton channel" evidence="10">
    <location>
        <begin position="99"/>
        <end position="212"/>
    </location>
</feature>
<keyword evidence="4" id="KW-1003">Cell membrane</keyword>
<dbReference type="EMBL" id="PXNN01000003">
    <property type="protein sequence ID" value="PSF10197.1"/>
    <property type="molecule type" value="Genomic_DNA"/>
</dbReference>